<dbReference type="Proteomes" id="UP001583193">
    <property type="component" value="Unassembled WGS sequence"/>
</dbReference>
<evidence type="ECO:0000256" key="2">
    <source>
        <dbReference type="ARBA" id="ARBA00023315"/>
    </source>
</evidence>
<keyword evidence="2" id="KW-0012">Acyltransferase</keyword>
<evidence type="ECO:0000313" key="3">
    <source>
        <dbReference type="EMBL" id="KAL1869764.1"/>
    </source>
</evidence>
<dbReference type="Gene3D" id="3.30.559.10">
    <property type="entry name" value="Chloramphenicol acetyltransferase-like domain"/>
    <property type="match status" value="1"/>
</dbReference>
<dbReference type="PANTHER" id="PTHR31642">
    <property type="entry name" value="TRICHOTHECENE 3-O-ACETYLTRANSFERASE"/>
    <property type="match status" value="1"/>
</dbReference>
<sequence>MKSSVLSRPPDIHAYLSDSHALSSDEREAALKYPQPLFYIEEASHGPRNSDDLLALKPRATDRNPESWVSTFEALTAYLWQKVYQMRILYLVPRGDFIESTASKFSTGLWAPLNVRGKERLDLSPRYFPNAVHATCMKRSHEMLAYGDLRDVAAAVHKMILSEDKERILQTTRWIAAQPDKSLIRVNFTFGNGNFTVSQWSGFDMYNGIYFDVDGSGKPVHPSLVAPPFTEISRVDGLAMILSSEETVEVAASTKACSSCDLPCAIDVNLTLSEPLWQILDTSSGFRSCYR</sequence>
<keyword evidence="1" id="KW-0808">Transferase</keyword>
<keyword evidence="4" id="KW-1185">Reference proteome</keyword>
<evidence type="ECO:0000313" key="4">
    <source>
        <dbReference type="Proteomes" id="UP001583193"/>
    </source>
</evidence>
<dbReference type="EMBL" id="JAVDPF010000033">
    <property type="protein sequence ID" value="KAL1869764.1"/>
    <property type="molecule type" value="Genomic_DNA"/>
</dbReference>
<dbReference type="Pfam" id="PF02458">
    <property type="entry name" value="Transferase"/>
    <property type="match status" value="1"/>
</dbReference>
<reference evidence="3 4" key="1">
    <citation type="journal article" date="2024" name="IMA Fungus">
        <title>IMA Genome - F19 : A genome assembly and annotation guide to empower mycologists, including annotated draft genome sequences of Ceratocystis pirilliformis, Diaporthe australafricana, Fusarium ophioides, Paecilomyces lecythidis, and Sporothrix stenoceras.</title>
        <authorList>
            <person name="Aylward J."/>
            <person name="Wilson A.M."/>
            <person name="Visagie C.M."/>
            <person name="Spraker J."/>
            <person name="Barnes I."/>
            <person name="Buitendag C."/>
            <person name="Ceriani C."/>
            <person name="Del Mar Angel L."/>
            <person name="du Plessis D."/>
            <person name="Fuchs T."/>
            <person name="Gasser K."/>
            <person name="Kramer D."/>
            <person name="Li W."/>
            <person name="Munsamy K."/>
            <person name="Piso A."/>
            <person name="Price J.L."/>
            <person name="Sonnekus B."/>
            <person name="Thomas C."/>
            <person name="van der Nest A."/>
            <person name="van Dijk A."/>
            <person name="van Heerden A."/>
            <person name="van Vuuren N."/>
            <person name="Yilmaz N."/>
            <person name="Duong T.A."/>
            <person name="van der Merwe N.A."/>
            <person name="Wingfield M.J."/>
            <person name="Wingfield B.D."/>
        </authorList>
    </citation>
    <scope>NUCLEOTIDE SEQUENCE [LARGE SCALE GENOMIC DNA]</scope>
    <source>
        <strain evidence="3 4">CMW 18167</strain>
    </source>
</reference>
<dbReference type="InterPro" id="IPR023213">
    <property type="entry name" value="CAT-like_dom_sf"/>
</dbReference>
<accession>A0ABR3X2A2</accession>
<name>A0ABR3X2A2_9EURO</name>
<gene>
    <name evidence="3" type="ORF">Plec18167_007688</name>
</gene>
<comment type="caution">
    <text evidence="3">The sequence shown here is derived from an EMBL/GenBank/DDBJ whole genome shotgun (WGS) entry which is preliminary data.</text>
</comment>
<protein>
    <submittedName>
        <fullName evidence="3">Uncharacterized protein</fullName>
    </submittedName>
</protein>
<evidence type="ECO:0000256" key="1">
    <source>
        <dbReference type="ARBA" id="ARBA00022679"/>
    </source>
</evidence>
<dbReference type="PANTHER" id="PTHR31642:SF11">
    <property type="entry name" value="SHIKIMATE O-HYDROXYCINNAMOYLTRANSFERASE"/>
    <property type="match status" value="1"/>
</dbReference>
<organism evidence="3 4">
    <name type="scientific">Paecilomyces lecythidis</name>
    <dbReference type="NCBI Taxonomy" id="3004212"/>
    <lineage>
        <taxon>Eukaryota</taxon>
        <taxon>Fungi</taxon>
        <taxon>Dikarya</taxon>
        <taxon>Ascomycota</taxon>
        <taxon>Pezizomycotina</taxon>
        <taxon>Eurotiomycetes</taxon>
        <taxon>Eurotiomycetidae</taxon>
        <taxon>Eurotiales</taxon>
        <taxon>Thermoascaceae</taxon>
        <taxon>Paecilomyces</taxon>
    </lineage>
</organism>
<dbReference type="InterPro" id="IPR050317">
    <property type="entry name" value="Plant_Fungal_Acyltransferase"/>
</dbReference>
<proteinExistence type="predicted"/>